<dbReference type="OrthoDB" id="9806027at2"/>
<sequence length="291" mass="31893">MKLIATDMDGTLLDQNGEISKDNAEALQTASAHGIDIVIATGRTYEAAHRPLASAGLSYPIISMNGAVTYKNRKEIQRSAPITESSCERILTAHHAAGSYIELFTSQGIFAPSREAYMSVVVGMLQTAHPELTTAAAEKYAERRLEDENFQFADDFFSILDYEDLDVYKMLAFSPETSVLDRMKYELRGDNELALTSSGMGNLELNHVRAQKGFALQEFALERGISLEDVMALGDNFNDLNMLQMAGRSVAMGNAVPEVKATSGFSTKTNTEHGVAYAVHEMLQELKTKSS</sequence>
<evidence type="ECO:0008006" key="3">
    <source>
        <dbReference type="Google" id="ProtNLM"/>
    </source>
</evidence>
<reference evidence="1 2" key="1">
    <citation type="submission" date="2016-10" db="EMBL/GenBank/DDBJ databases">
        <authorList>
            <person name="de Groot N.N."/>
        </authorList>
    </citation>
    <scope>NUCLEOTIDE SEQUENCE [LARGE SCALE GENOMIC DNA]</scope>
    <source>
        <strain evidence="1 2">DSM 23126</strain>
    </source>
</reference>
<dbReference type="AlphaFoldDB" id="A0A1H2UPD5"/>
<dbReference type="EMBL" id="FNNC01000003">
    <property type="protein sequence ID" value="SDW57962.1"/>
    <property type="molecule type" value="Genomic_DNA"/>
</dbReference>
<dbReference type="GO" id="GO:0000287">
    <property type="term" value="F:magnesium ion binding"/>
    <property type="evidence" value="ECO:0007669"/>
    <property type="project" value="TreeGrafter"/>
</dbReference>
<evidence type="ECO:0000313" key="2">
    <source>
        <dbReference type="Proteomes" id="UP000199488"/>
    </source>
</evidence>
<dbReference type="PROSITE" id="PS01229">
    <property type="entry name" value="COF_2"/>
    <property type="match status" value="1"/>
</dbReference>
<dbReference type="NCBIfam" id="TIGR01484">
    <property type="entry name" value="HAD-SF-IIB"/>
    <property type="match status" value="1"/>
</dbReference>
<dbReference type="NCBIfam" id="TIGR00099">
    <property type="entry name" value="Cof-subfamily"/>
    <property type="match status" value="1"/>
</dbReference>
<gene>
    <name evidence="1" type="ORF">SAMN05421781_1822</name>
</gene>
<dbReference type="InterPro" id="IPR000150">
    <property type="entry name" value="Cof"/>
</dbReference>
<dbReference type="SUPFAM" id="SSF56784">
    <property type="entry name" value="HAD-like"/>
    <property type="match status" value="1"/>
</dbReference>
<dbReference type="InterPro" id="IPR023214">
    <property type="entry name" value="HAD_sf"/>
</dbReference>
<dbReference type="PANTHER" id="PTHR10000">
    <property type="entry name" value="PHOSPHOSERINE PHOSPHATASE"/>
    <property type="match status" value="1"/>
</dbReference>
<evidence type="ECO:0000313" key="1">
    <source>
        <dbReference type="EMBL" id="SDW57962.1"/>
    </source>
</evidence>
<dbReference type="Gene3D" id="3.30.1240.10">
    <property type="match status" value="1"/>
</dbReference>
<dbReference type="GO" id="GO:0005829">
    <property type="term" value="C:cytosol"/>
    <property type="evidence" value="ECO:0007669"/>
    <property type="project" value="TreeGrafter"/>
</dbReference>
<dbReference type="Proteomes" id="UP000199488">
    <property type="component" value="Unassembled WGS sequence"/>
</dbReference>
<dbReference type="SFLD" id="SFLDG01140">
    <property type="entry name" value="C2.B:_Phosphomannomutase_and_P"/>
    <property type="match status" value="1"/>
</dbReference>
<dbReference type="InterPro" id="IPR036412">
    <property type="entry name" value="HAD-like_sf"/>
</dbReference>
<keyword evidence="2" id="KW-1185">Reference proteome</keyword>
<accession>A0A1H2UPD5</accession>
<dbReference type="InterPro" id="IPR006379">
    <property type="entry name" value="HAD-SF_hydro_IIB"/>
</dbReference>
<dbReference type="PANTHER" id="PTHR10000:SF55">
    <property type="entry name" value="5-AMINO-6-(5-PHOSPHO-D-RIBITYLAMINO)URACIL PHOSPHATASE YCSE"/>
    <property type="match status" value="1"/>
</dbReference>
<dbReference type="SFLD" id="SFLDS00003">
    <property type="entry name" value="Haloacid_Dehalogenase"/>
    <property type="match status" value="1"/>
</dbReference>
<organism evidence="1 2">
    <name type="scientific">Marinococcus luteus</name>
    <dbReference type="NCBI Taxonomy" id="1122204"/>
    <lineage>
        <taxon>Bacteria</taxon>
        <taxon>Bacillati</taxon>
        <taxon>Bacillota</taxon>
        <taxon>Bacilli</taxon>
        <taxon>Bacillales</taxon>
        <taxon>Bacillaceae</taxon>
        <taxon>Marinococcus</taxon>
    </lineage>
</organism>
<dbReference type="Pfam" id="PF08282">
    <property type="entry name" value="Hydrolase_3"/>
    <property type="match status" value="1"/>
</dbReference>
<dbReference type="CDD" id="cd07516">
    <property type="entry name" value="HAD_Pase"/>
    <property type="match status" value="1"/>
</dbReference>
<dbReference type="Gene3D" id="3.40.50.1000">
    <property type="entry name" value="HAD superfamily/HAD-like"/>
    <property type="match status" value="1"/>
</dbReference>
<dbReference type="STRING" id="1122204.SAMN05421781_1822"/>
<proteinExistence type="predicted"/>
<dbReference type="GO" id="GO:0016791">
    <property type="term" value="F:phosphatase activity"/>
    <property type="evidence" value="ECO:0007669"/>
    <property type="project" value="UniProtKB-ARBA"/>
</dbReference>
<protein>
    <recommendedName>
        <fullName evidence="3">Cof subfamily of IIB subfamily of haloacid dehalogenase superfamily/HAD-superfamily hydrolase, subfamily IIB</fullName>
    </recommendedName>
</protein>
<name>A0A1H2UPD5_9BACI</name>
<dbReference type="RefSeq" id="WP_091614025.1">
    <property type="nucleotide sequence ID" value="NZ_FNNC01000003.1"/>
</dbReference>